<reference evidence="1" key="1">
    <citation type="submission" date="2025-08" db="UniProtKB">
        <authorList>
            <consortium name="Ensembl"/>
        </authorList>
    </citation>
    <scope>IDENTIFICATION</scope>
</reference>
<organism evidence="1 2">
    <name type="scientific">Seriola dumerili</name>
    <name type="common">Greater amberjack</name>
    <name type="synonym">Caranx dumerili</name>
    <dbReference type="NCBI Taxonomy" id="41447"/>
    <lineage>
        <taxon>Eukaryota</taxon>
        <taxon>Metazoa</taxon>
        <taxon>Chordata</taxon>
        <taxon>Craniata</taxon>
        <taxon>Vertebrata</taxon>
        <taxon>Euteleostomi</taxon>
        <taxon>Actinopterygii</taxon>
        <taxon>Neopterygii</taxon>
        <taxon>Teleostei</taxon>
        <taxon>Neoteleostei</taxon>
        <taxon>Acanthomorphata</taxon>
        <taxon>Carangaria</taxon>
        <taxon>Carangiformes</taxon>
        <taxon>Carangidae</taxon>
        <taxon>Seriola</taxon>
    </lineage>
</organism>
<dbReference type="Ensembl" id="ENSSDUT00000031431.1">
    <property type="protein sequence ID" value="ENSSDUP00000030895.1"/>
    <property type="gene ID" value="ENSSDUG00000022251.1"/>
</dbReference>
<dbReference type="Proteomes" id="UP000261420">
    <property type="component" value="Unplaced"/>
</dbReference>
<name>A0A3B4VME2_SERDU</name>
<keyword evidence="2" id="KW-1185">Reference proteome</keyword>
<sequence>IPLLPFSNILQHSVYLMYQKYQDTAAKCDFLLSFLQEHHVISLYKLAEKEMMQCLMHFVCILESGLERLFRKCNLLDYSCPQVWLTSVGLLICLYLNSINSAEGELTF</sequence>
<dbReference type="AlphaFoldDB" id="A0A3B4VME2"/>
<evidence type="ECO:0000313" key="2">
    <source>
        <dbReference type="Proteomes" id="UP000261420"/>
    </source>
</evidence>
<reference evidence="1" key="2">
    <citation type="submission" date="2025-09" db="UniProtKB">
        <authorList>
            <consortium name="Ensembl"/>
        </authorList>
    </citation>
    <scope>IDENTIFICATION</scope>
</reference>
<accession>A0A3B4VME2</accession>
<protein>
    <submittedName>
        <fullName evidence="1">Uncharacterized protein</fullName>
    </submittedName>
</protein>
<proteinExistence type="predicted"/>
<evidence type="ECO:0000313" key="1">
    <source>
        <dbReference type="Ensembl" id="ENSSDUP00000030895.1"/>
    </source>
</evidence>